<dbReference type="EMBL" id="MU853402">
    <property type="protein sequence ID" value="KAK4137909.1"/>
    <property type="molecule type" value="Genomic_DNA"/>
</dbReference>
<gene>
    <name evidence="1" type="ORF">BT67DRAFT_447607</name>
</gene>
<evidence type="ECO:0000313" key="2">
    <source>
        <dbReference type="Proteomes" id="UP001304895"/>
    </source>
</evidence>
<evidence type="ECO:0000313" key="1">
    <source>
        <dbReference type="EMBL" id="KAK4137909.1"/>
    </source>
</evidence>
<name>A0AAN6US12_9PEZI</name>
<organism evidence="1 2">
    <name type="scientific">Trichocladium antarcticum</name>
    <dbReference type="NCBI Taxonomy" id="1450529"/>
    <lineage>
        <taxon>Eukaryota</taxon>
        <taxon>Fungi</taxon>
        <taxon>Dikarya</taxon>
        <taxon>Ascomycota</taxon>
        <taxon>Pezizomycotina</taxon>
        <taxon>Sordariomycetes</taxon>
        <taxon>Sordariomycetidae</taxon>
        <taxon>Sordariales</taxon>
        <taxon>Chaetomiaceae</taxon>
        <taxon>Trichocladium</taxon>
    </lineage>
</organism>
<reference evidence="1" key="2">
    <citation type="submission" date="2023-05" db="EMBL/GenBank/DDBJ databases">
        <authorList>
            <consortium name="Lawrence Berkeley National Laboratory"/>
            <person name="Steindorff A."/>
            <person name="Hensen N."/>
            <person name="Bonometti L."/>
            <person name="Westerberg I."/>
            <person name="Brannstrom I.O."/>
            <person name="Guillou S."/>
            <person name="Cros-Aarteil S."/>
            <person name="Calhoun S."/>
            <person name="Haridas S."/>
            <person name="Kuo A."/>
            <person name="Mondo S."/>
            <person name="Pangilinan J."/>
            <person name="Riley R."/>
            <person name="Labutti K."/>
            <person name="Andreopoulos B."/>
            <person name="Lipzen A."/>
            <person name="Chen C."/>
            <person name="Yanf M."/>
            <person name="Daum C."/>
            <person name="Ng V."/>
            <person name="Clum A."/>
            <person name="Ohm R."/>
            <person name="Martin F."/>
            <person name="Silar P."/>
            <person name="Natvig D."/>
            <person name="Lalanne C."/>
            <person name="Gautier V."/>
            <person name="Ament-Velasquez S.L."/>
            <person name="Kruys A."/>
            <person name="Hutchinson M.I."/>
            <person name="Powell A.J."/>
            <person name="Barry K."/>
            <person name="Miller A.N."/>
            <person name="Grigoriev I.V."/>
            <person name="Debuchy R."/>
            <person name="Gladieux P."/>
            <person name="Thoren M.H."/>
            <person name="Johannesson H."/>
        </authorList>
    </citation>
    <scope>NUCLEOTIDE SEQUENCE</scope>
    <source>
        <strain evidence="1">CBS 123565</strain>
    </source>
</reference>
<dbReference type="PANTHER" id="PTHR42087">
    <property type="entry name" value="ILP IS AN APOPTOSIS INHIBITOR"/>
    <property type="match status" value="1"/>
</dbReference>
<sequence>MAMPRPGEASFQEDQPFLDAQFDIFDWHPYLQSCVRYFVEHAQYNGPVQALAAFINIQLPFQQAHNRHRLSRRPPSPATTAAAAAAAAAAPGTNPTPASPVTLQPYIRRLVATGFDVPAVLHGFFGDDWALGVAPLHERERRNYLFAAKSSSWLEVKRQYDMGPDETVPFLKPLANVGEAEIVAAEQGWSEWLAMQDW</sequence>
<comment type="caution">
    <text evidence="1">The sequence shown here is derived from an EMBL/GenBank/DDBJ whole genome shotgun (WGS) entry which is preliminary data.</text>
</comment>
<dbReference type="InterPro" id="IPR053267">
    <property type="entry name" value="Verrucosidin_biosynth-assoc"/>
</dbReference>
<accession>A0AAN6US12</accession>
<dbReference type="Proteomes" id="UP001304895">
    <property type="component" value="Unassembled WGS sequence"/>
</dbReference>
<evidence type="ECO:0008006" key="3">
    <source>
        <dbReference type="Google" id="ProtNLM"/>
    </source>
</evidence>
<keyword evidence="2" id="KW-1185">Reference proteome</keyword>
<reference evidence="1" key="1">
    <citation type="journal article" date="2023" name="Mol. Phylogenet. Evol.">
        <title>Genome-scale phylogeny and comparative genomics of the fungal order Sordariales.</title>
        <authorList>
            <person name="Hensen N."/>
            <person name="Bonometti L."/>
            <person name="Westerberg I."/>
            <person name="Brannstrom I.O."/>
            <person name="Guillou S."/>
            <person name="Cros-Aarteil S."/>
            <person name="Calhoun S."/>
            <person name="Haridas S."/>
            <person name="Kuo A."/>
            <person name="Mondo S."/>
            <person name="Pangilinan J."/>
            <person name="Riley R."/>
            <person name="LaButti K."/>
            <person name="Andreopoulos B."/>
            <person name="Lipzen A."/>
            <person name="Chen C."/>
            <person name="Yan M."/>
            <person name="Daum C."/>
            <person name="Ng V."/>
            <person name="Clum A."/>
            <person name="Steindorff A."/>
            <person name="Ohm R.A."/>
            <person name="Martin F."/>
            <person name="Silar P."/>
            <person name="Natvig D.O."/>
            <person name="Lalanne C."/>
            <person name="Gautier V."/>
            <person name="Ament-Velasquez S.L."/>
            <person name="Kruys A."/>
            <person name="Hutchinson M.I."/>
            <person name="Powell A.J."/>
            <person name="Barry K."/>
            <person name="Miller A.N."/>
            <person name="Grigoriev I.V."/>
            <person name="Debuchy R."/>
            <person name="Gladieux P."/>
            <person name="Hiltunen Thoren M."/>
            <person name="Johannesson H."/>
        </authorList>
    </citation>
    <scope>NUCLEOTIDE SEQUENCE</scope>
    <source>
        <strain evidence="1">CBS 123565</strain>
    </source>
</reference>
<dbReference type="PANTHER" id="PTHR42087:SF1">
    <property type="entry name" value="ILP IS AN APOPTOSIS INHIBITOR"/>
    <property type="match status" value="1"/>
</dbReference>
<dbReference type="AlphaFoldDB" id="A0AAN6US12"/>
<protein>
    <recommendedName>
        <fullName evidence="3">Ilp is an apoptosis inhibitor</fullName>
    </recommendedName>
</protein>
<proteinExistence type="predicted"/>